<comment type="caution">
    <text evidence="1">The sequence shown here is derived from an EMBL/GenBank/DDBJ whole genome shotgun (WGS) entry which is preliminary data.</text>
</comment>
<dbReference type="EMBL" id="JAWCUI010000020">
    <property type="protein sequence ID" value="KAL1897161.1"/>
    <property type="molecule type" value="Genomic_DNA"/>
</dbReference>
<sequence>MPSSISSAFSTSSSTAPSCTYTDCFKILAHSTSGTGAQVDNQYFSVKTGTNAPRFGLTGYTPAIFRLYPSDNLQIVSPELNGYYVGSTIAANSAFYLAPLQEYIDNAYQLASCSRDPTTYGLVCAMAQFNTVSVPKTVTSQYSYNLYWGLYSDSYAPVTLTYEPVDCPC</sequence>
<keyword evidence="2" id="KW-1185">Reference proteome</keyword>
<evidence type="ECO:0000313" key="2">
    <source>
        <dbReference type="Proteomes" id="UP001583186"/>
    </source>
</evidence>
<proteinExistence type="predicted"/>
<dbReference type="Proteomes" id="UP001583186">
    <property type="component" value="Unassembled WGS sequence"/>
</dbReference>
<accession>A0ABR3ZAR7</accession>
<protein>
    <submittedName>
        <fullName evidence="1">Uncharacterized protein</fullName>
    </submittedName>
</protein>
<gene>
    <name evidence="1" type="ORF">Sste5346_004366</name>
</gene>
<organism evidence="1 2">
    <name type="scientific">Sporothrix stenoceras</name>
    <dbReference type="NCBI Taxonomy" id="5173"/>
    <lineage>
        <taxon>Eukaryota</taxon>
        <taxon>Fungi</taxon>
        <taxon>Dikarya</taxon>
        <taxon>Ascomycota</taxon>
        <taxon>Pezizomycotina</taxon>
        <taxon>Sordariomycetes</taxon>
        <taxon>Sordariomycetidae</taxon>
        <taxon>Ophiostomatales</taxon>
        <taxon>Ophiostomataceae</taxon>
        <taxon>Sporothrix</taxon>
    </lineage>
</organism>
<reference evidence="1 2" key="1">
    <citation type="journal article" date="2024" name="IMA Fungus">
        <title>IMA Genome - F19 : A genome assembly and annotation guide to empower mycologists, including annotated draft genome sequences of Ceratocystis pirilliformis, Diaporthe australafricana, Fusarium ophioides, Paecilomyces lecythidis, and Sporothrix stenoceras.</title>
        <authorList>
            <person name="Aylward J."/>
            <person name="Wilson A.M."/>
            <person name="Visagie C.M."/>
            <person name="Spraker J."/>
            <person name="Barnes I."/>
            <person name="Buitendag C."/>
            <person name="Ceriani C."/>
            <person name="Del Mar Angel L."/>
            <person name="du Plessis D."/>
            <person name="Fuchs T."/>
            <person name="Gasser K."/>
            <person name="Kramer D."/>
            <person name="Li W."/>
            <person name="Munsamy K."/>
            <person name="Piso A."/>
            <person name="Price J.L."/>
            <person name="Sonnekus B."/>
            <person name="Thomas C."/>
            <person name="van der Nest A."/>
            <person name="van Dijk A."/>
            <person name="van Heerden A."/>
            <person name="van Vuuren N."/>
            <person name="Yilmaz N."/>
            <person name="Duong T.A."/>
            <person name="van der Merwe N.A."/>
            <person name="Wingfield M.J."/>
            <person name="Wingfield B.D."/>
        </authorList>
    </citation>
    <scope>NUCLEOTIDE SEQUENCE [LARGE SCALE GENOMIC DNA]</scope>
    <source>
        <strain evidence="1 2">CMW 5346</strain>
    </source>
</reference>
<evidence type="ECO:0000313" key="1">
    <source>
        <dbReference type="EMBL" id="KAL1897161.1"/>
    </source>
</evidence>
<name>A0ABR3ZAR7_9PEZI</name>